<evidence type="ECO:0000313" key="1">
    <source>
        <dbReference type="EMBL" id="KAJ3978844.1"/>
    </source>
</evidence>
<organism evidence="1 2">
    <name type="scientific">Lentinula detonsa</name>
    <dbReference type="NCBI Taxonomy" id="2804962"/>
    <lineage>
        <taxon>Eukaryota</taxon>
        <taxon>Fungi</taxon>
        <taxon>Dikarya</taxon>
        <taxon>Basidiomycota</taxon>
        <taxon>Agaricomycotina</taxon>
        <taxon>Agaricomycetes</taxon>
        <taxon>Agaricomycetidae</taxon>
        <taxon>Agaricales</taxon>
        <taxon>Marasmiineae</taxon>
        <taxon>Omphalotaceae</taxon>
        <taxon>Lentinula</taxon>
    </lineage>
</organism>
<proteinExistence type="predicted"/>
<comment type="caution">
    <text evidence="1">The sequence shown here is derived from an EMBL/GenBank/DDBJ whole genome shotgun (WGS) entry which is preliminary data.</text>
</comment>
<sequence>MAILWHSCFLSGITGIEDNTTAPKHRQALFFTSKGFSKLLSQQPSLVLHAGLQLSGNIPLSTQKRPGTLIDLMSWTTHQLATSNDRSVFDAVIDTDVFTCLSRKHHDFPRVPSHSDTLNPSPNAPVLPNFYMPRWVTYSLPFLGFAPSSNPFKFHFLKCLDYALHTLPIKRSTICALS</sequence>
<evidence type="ECO:0000313" key="2">
    <source>
        <dbReference type="Proteomes" id="UP001163850"/>
    </source>
</evidence>
<name>A0AA38PNJ5_9AGAR</name>
<dbReference type="EMBL" id="MU802658">
    <property type="protein sequence ID" value="KAJ3978844.1"/>
    <property type="molecule type" value="Genomic_DNA"/>
</dbReference>
<reference evidence="1" key="1">
    <citation type="submission" date="2022-08" db="EMBL/GenBank/DDBJ databases">
        <authorList>
            <consortium name="DOE Joint Genome Institute"/>
            <person name="Min B."/>
            <person name="Riley R."/>
            <person name="Sierra-Patev S."/>
            <person name="Naranjo-Ortiz M."/>
            <person name="Looney B."/>
            <person name="Konkel Z."/>
            <person name="Slot J.C."/>
            <person name="Sakamoto Y."/>
            <person name="Steenwyk J.L."/>
            <person name="Rokas A."/>
            <person name="Carro J."/>
            <person name="Camarero S."/>
            <person name="Ferreira P."/>
            <person name="Molpeceres G."/>
            <person name="Ruiz-Duenas F.J."/>
            <person name="Serrano A."/>
            <person name="Henrissat B."/>
            <person name="Drula E."/>
            <person name="Hughes K.W."/>
            <person name="Mata J.L."/>
            <person name="Ishikawa N.K."/>
            <person name="Vargas-Isla R."/>
            <person name="Ushijima S."/>
            <person name="Smith C.A."/>
            <person name="Ahrendt S."/>
            <person name="Andreopoulos W."/>
            <person name="He G."/>
            <person name="Labutti K."/>
            <person name="Lipzen A."/>
            <person name="Ng V."/>
            <person name="Sandor L."/>
            <person name="Barry K."/>
            <person name="Martinez A.T."/>
            <person name="Xiao Y."/>
            <person name="Gibbons J.G."/>
            <person name="Terashima K."/>
            <person name="Hibbett D.S."/>
            <person name="Grigoriev I.V."/>
        </authorList>
    </citation>
    <scope>NUCLEOTIDE SEQUENCE</scope>
    <source>
        <strain evidence="1">TFB7829</strain>
    </source>
</reference>
<protein>
    <submittedName>
        <fullName evidence="1">Uncharacterized protein</fullName>
    </submittedName>
</protein>
<gene>
    <name evidence="1" type="ORF">F5890DRAFT_1559573</name>
</gene>
<accession>A0AA38PNJ5</accession>
<dbReference type="Proteomes" id="UP001163850">
    <property type="component" value="Unassembled WGS sequence"/>
</dbReference>
<dbReference type="AlphaFoldDB" id="A0AA38PNJ5"/>